<dbReference type="InterPro" id="IPR042000">
    <property type="entry name" value="Sortase_D_2"/>
</dbReference>
<dbReference type="EMBL" id="JAWCUD010000019">
    <property type="protein sequence ID" value="MDU0206105.1"/>
    <property type="molecule type" value="Genomic_DNA"/>
</dbReference>
<dbReference type="InterPro" id="IPR005754">
    <property type="entry name" value="Sortase"/>
</dbReference>
<dbReference type="InterPro" id="IPR023365">
    <property type="entry name" value="Sortase_dom-sf"/>
</dbReference>
<evidence type="ECO:0000256" key="1">
    <source>
        <dbReference type="ARBA" id="ARBA00022801"/>
    </source>
</evidence>
<sequence length="253" mass="27582">MFRKVLSLACIILGVLIFLYPALNDRYESYQQQKIMNQWQESLQLMDQIPQEESESAQTEGVDTLIGKVEATGSLGAMGPVDTAGSVDSAATNPPINPPSVKPAQPLEMQVAPKPTPLPKNVEGVLRIDKINLKLPILTDATVQNLKVSVASIANTGKPGEVGSYAIAGHRNLTYGKNFNRLDEVDLGDIIQVETGSKHFKYMVEDKQYVLPTDVSVLKGNGKDKEITLITCDPMVNPTHRLIIKGKIVESSD</sequence>
<evidence type="ECO:0000313" key="3">
    <source>
        <dbReference type="Proteomes" id="UP001260980"/>
    </source>
</evidence>
<dbReference type="Proteomes" id="UP001260980">
    <property type="component" value="Unassembled WGS sequence"/>
</dbReference>
<gene>
    <name evidence="2" type="ORF">RQP52_34050</name>
</gene>
<keyword evidence="1" id="KW-0378">Hydrolase</keyword>
<protein>
    <submittedName>
        <fullName evidence="2">Class D sortase</fullName>
    </submittedName>
</protein>
<proteinExistence type="predicted"/>
<dbReference type="Pfam" id="PF04203">
    <property type="entry name" value="Sortase"/>
    <property type="match status" value="1"/>
</dbReference>
<dbReference type="RefSeq" id="WP_315955956.1">
    <property type="nucleotide sequence ID" value="NZ_JAWCUD010000019.1"/>
</dbReference>
<dbReference type="SUPFAM" id="SSF63817">
    <property type="entry name" value="Sortase"/>
    <property type="match status" value="1"/>
</dbReference>
<dbReference type="NCBIfam" id="TIGR01076">
    <property type="entry name" value="sortase_fam"/>
    <property type="match status" value="1"/>
</dbReference>
<keyword evidence="3" id="KW-1185">Reference proteome</keyword>
<dbReference type="CDD" id="cd06166">
    <property type="entry name" value="Sortase_D_2"/>
    <property type="match status" value="1"/>
</dbReference>
<evidence type="ECO:0000313" key="2">
    <source>
        <dbReference type="EMBL" id="MDU0206105.1"/>
    </source>
</evidence>
<comment type="caution">
    <text evidence="2">The sequence shown here is derived from an EMBL/GenBank/DDBJ whole genome shotgun (WGS) entry which is preliminary data.</text>
</comment>
<organism evidence="2 3">
    <name type="scientific">Paenibacillus violae</name>
    <dbReference type="NCBI Taxonomy" id="3077234"/>
    <lineage>
        <taxon>Bacteria</taxon>
        <taxon>Bacillati</taxon>
        <taxon>Bacillota</taxon>
        <taxon>Bacilli</taxon>
        <taxon>Bacillales</taxon>
        <taxon>Paenibacillaceae</taxon>
        <taxon>Paenibacillus</taxon>
    </lineage>
</organism>
<dbReference type="Gene3D" id="2.40.260.10">
    <property type="entry name" value="Sortase"/>
    <property type="match status" value="1"/>
</dbReference>
<reference evidence="2 3" key="1">
    <citation type="submission" date="2023-10" db="EMBL/GenBank/DDBJ databases">
        <title>Paenibacillus strain PFR10 Genome sequencing and assembly.</title>
        <authorList>
            <person name="Kim I."/>
        </authorList>
    </citation>
    <scope>NUCLEOTIDE SEQUENCE [LARGE SCALE GENOMIC DNA]</scope>
    <source>
        <strain evidence="2 3">PFR10</strain>
    </source>
</reference>
<accession>A0ABU3RP80</accession>
<name>A0ABU3RP80_9BACL</name>